<name>A0A7W6DCQ8_9SPHN</name>
<feature type="domain" description="Regulator of ribonuclease activity B" evidence="1">
    <location>
        <begin position="5"/>
        <end position="102"/>
    </location>
</feature>
<dbReference type="Pfam" id="PF06877">
    <property type="entry name" value="RraB"/>
    <property type="match status" value="1"/>
</dbReference>
<dbReference type="RefSeq" id="WP_183953835.1">
    <property type="nucleotide sequence ID" value="NZ_JACIEB010000001.1"/>
</dbReference>
<dbReference type="Proteomes" id="UP000552757">
    <property type="component" value="Unassembled WGS sequence"/>
</dbReference>
<accession>A0A7W6DCQ8</accession>
<dbReference type="InterPro" id="IPR036701">
    <property type="entry name" value="RraB-like_sf"/>
</dbReference>
<evidence type="ECO:0000259" key="1">
    <source>
        <dbReference type="Pfam" id="PF06877"/>
    </source>
</evidence>
<dbReference type="SUPFAM" id="SSF89946">
    <property type="entry name" value="Hypothetical protein VC0424"/>
    <property type="match status" value="1"/>
</dbReference>
<gene>
    <name evidence="2" type="ORF">GGR44_000487</name>
</gene>
<dbReference type="AlphaFoldDB" id="A0A7W6DCQ8"/>
<dbReference type="Gene3D" id="3.30.70.970">
    <property type="entry name" value="RraB-like"/>
    <property type="match status" value="1"/>
</dbReference>
<reference evidence="2 3" key="1">
    <citation type="submission" date="2020-08" db="EMBL/GenBank/DDBJ databases">
        <title>Genomic Encyclopedia of Type Strains, Phase IV (KMG-IV): sequencing the most valuable type-strain genomes for metagenomic binning, comparative biology and taxonomic classification.</title>
        <authorList>
            <person name="Goeker M."/>
        </authorList>
    </citation>
    <scope>NUCLEOTIDE SEQUENCE [LARGE SCALE GENOMIC DNA]</scope>
    <source>
        <strain evidence="2 3">DSM 29348</strain>
    </source>
</reference>
<comment type="caution">
    <text evidence="2">The sequence shown here is derived from an EMBL/GenBank/DDBJ whole genome shotgun (WGS) entry which is preliminary data.</text>
</comment>
<protein>
    <recommendedName>
        <fullName evidence="1">Regulator of ribonuclease activity B domain-containing protein</fullName>
    </recommendedName>
</protein>
<keyword evidence="3" id="KW-1185">Reference proteome</keyword>
<dbReference type="EMBL" id="JACIEB010000001">
    <property type="protein sequence ID" value="MBB3980856.1"/>
    <property type="molecule type" value="Genomic_DNA"/>
</dbReference>
<sequence>MSLLEENAEILAGMQRDGRDLGASRPVDFSHIFPNQASAKDFAAQCERDGFKIDVIETDRVECPWDVTVTVEIEPSAANVTSWEERFDTLAQAYEGRADGWGFFRV</sequence>
<evidence type="ECO:0000313" key="2">
    <source>
        <dbReference type="EMBL" id="MBB3980856.1"/>
    </source>
</evidence>
<evidence type="ECO:0000313" key="3">
    <source>
        <dbReference type="Proteomes" id="UP000552757"/>
    </source>
</evidence>
<proteinExistence type="predicted"/>
<dbReference type="InterPro" id="IPR009671">
    <property type="entry name" value="RraB_dom"/>
</dbReference>
<organism evidence="2 3">
    <name type="scientific">Sphingobium fontiphilum</name>
    <dbReference type="NCBI Taxonomy" id="944425"/>
    <lineage>
        <taxon>Bacteria</taxon>
        <taxon>Pseudomonadati</taxon>
        <taxon>Pseudomonadota</taxon>
        <taxon>Alphaproteobacteria</taxon>
        <taxon>Sphingomonadales</taxon>
        <taxon>Sphingomonadaceae</taxon>
        <taxon>Sphingobium</taxon>
    </lineage>
</organism>